<keyword evidence="3" id="KW-1185">Reference proteome</keyword>
<feature type="non-terminal residue" evidence="2">
    <location>
        <position position="1"/>
    </location>
</feature>
<name>A0AAD3R4Q6_LATJO</name>
<accession>A0AAD3R4Q6</accession>
<sequence length="80" mass="9056">MRIRFDAPLTPEARPSAASPPVVLVSQASDTLSTESMPPRPRKACNESRLQREVEVCGDSFKRDMAHIDPQYWCNLTHFI</sequence>
<reference evidence="2" key="1">
    <citation type="submission" date="2022-08" db="EMBL/GenBank/DDBJ databases">
        <title>Genome sequencing of akame (Lates japonicus).</title>
        <authorList>
            <person name="Hashiguchi Y."/>
            <person name="Takahashi H."/>
        </authorList>
    </citation>
    <scope>NUCLEOTIDE SEQUENCE</scope>
    <source>
        <strain evidence="2">Kochi</strain>
    </source>
</reference>
<protein>
    <submittedName>
        <fullName evidence="2">Receptor activity-modifying protein 3-like protein</fullName>
    </submittedName>
</protein>
<evidence type="ECO:0000313" key="3">
    <source>
        <dbReference type="Proteomes" id="UP001279410"/>
    </source>
</evidence>
<dbReference type="AlphaFoldDB" id="A0AAD3R4Q6"/>
<proteinExistence type="predicted"/>
<keyword evidence="2" id="KW-0675">Receptor</keyword>
<feature type="region of interest" description="Disordered" evidence="1">
    <location>
        <begin position="28"/>
        <end position="47"/>
    </location>
</feature>
<evidence type="ECO:0000313" key="2">
    <source>
        <dbReference type="EMBL" id="GLD55081.1"/>
    </source>
</evidence>
<comment type="caution">
    <text evidence="2">The sequence shown here is derived from an EMBL/GenBank/DDBJ whole genome shotgun (WGS) entry which is preliminary data.</text>
</comment>
<evidence type="ECO:0000256" key="1">
    <source>
        <dbReference type="SAM" id="MobiDB-lite"/>
    </source>
</evidence>
<gene>
    <name evidence="2" type="ORF">AKAME5_000762400</name>
</gene>
<organism evidence="2 3">
    <name type="scientific">Lates japonicus</name>
    <name type="common">Japanese lates</name>
    <dbReference type="NCBI Taxonomy" id="270547"/>
    <lineage>
        <taxon>Eukaryota</taxon>
        <taxon>Metazoa</taxon>
        <taxon>Chordata</taxon>
        <taxon>Craniata</taxon>
        <taxon>Vertebrata</taxon>
        <taxon>Euteleostomi</taxon>
        <taxon>Actinopterygii</taxon>
        <taxon>Neopterygii</taxon>
        <taxon>Teleostei</taxon>
        <taxon>Neoteleostei</taxon>
        <taxon>Acanthomorphata</taxon>
        <taxon>Carangaria</taxon>
        <taxon>Carangaria incertae sedis</taxon>
        <taxon>Centropomidae</taxon>
        <taxon>Lates</taxon>
    </lineage>
</organism>
<dbReference type="EMBL" id="BRZM01000020">
    <property type="protein sequence ID" value="GLD55081.1"/>
    <property type="molecule type" value="Genomic_DNA"/>
</dbReference>
<feature type="region of interest" description="Disordered" evidence="1">
    <location>
        <begin position="1"/>
        <end position="22"/>
    </location>
</feature>
<dbReference type="Proteomes" id="UP001279410">
    <property type="component" value="Unassembled WGS sequence"/>
</dbReference>